<dbReference type="EMBL" id="JADNRY010000057">
    <property type="protein sequence ID" value="KAF9068798.1"/>
    <property type="molecule type" value="Genomic_DNA"/>
</dbReference>
<proteinExistence type="predicted"/>
<dbReference type="AlphaFoldDB" id="A0A9P5PRP1"/>
<feature type="non-terminal residue" evidence="1">
    <location>
        <position position="1"/>
    </location>
</feature>
<dbReference type="OrthoDB" id="2884925at2759"/>
<keyword evidence="2" id="KW-1185">Reference proteome</keyword>
<organism evidence="1 2">
    <name type="scientific">Rhodocollybia butyracea</name>
    <dbReference type="NCBI Taxonomy" id="206335"/>
    <lineage>
        <taxon>Eukaryota</taxon>
        <taxon>Fungi</taxon>
        <taxon>Dikarya</taxon>
        <taxon>Basidiomycota</taxon>
        <taxon>Agaricomycotina</taxon>
        <taxon>Agaricomycetes</taxon>
        <taxon>Agaricomycetidae</taxon>
        <taxon>Agaricales</taxon>
        <taxon>Marasmiineae</taxon>
        <taxon>Omphalotaceae</taxon>
        <taxon>Rhodocollybia</taxon>
    </lineage>
</organism>
<accession>A0A9P5PRP1</accession>
<protein>
    <recommendedName>
        <fullName evidence="3">F-box domain-containing protein</fullName>
    </recommendedName>
</protein>
<dbReference type="Proteomes" id="UP000772434">
    <property type="component" value="Unassembled WGS sequence"/>
</dbReference>
<comment type="caution">
    <text evidence="1">The sequence shown here is derived from an EMBL/GenBank/DDBJ whole genome shotgun (WGS) entry which is preliminary data.</text>
</comment>
<sequence>MTEPNLPPHSQLDCKNLTSLHSPTCSSLESAYQALYTEFLAKSRHNDIPDSPAAQDKLCAVIAQTRSDLETCSESTTRSRISRVLKLQESMLAPIRTLPSDVLIDIFQLVDQASGITYLRPSGSIYGCIFLVTWICFWWRDEALSHPGFWSRITIHYGYGQPHPEVTAFLSECILRSGDSVPMNISISSVGGGTGSAPAVELAMLVARTHRWREASLYFGSPQEFHSILPFKPSSTHFPLLEDFAFEWPDFIDLIQNTIQNTILECRPPLQKLRLTQLSESYVDFIASRNLKAVDVHTYIGIYLAKLLQMCPCLEFLGLKSFISTGKPDANEIPCQSVGTN</sequence>
<name>A0A9P5PRP1_9AGAR</name>
<evidence type="ECO:0008006" key="3">
    <source>
        <dbReference type="Google" id="ProtNLM"/>
    </source>
</evidence>
<reference evidence="1" key="1">
    <citation type="submission" date="2020-11" db="EMBL/GenBank/DDBJ databases">
        <authorList>
            <consortium name="DOE Joint Genome Institute"/>
            <person name="Ahrendt S."/>
            <person name="Riley R."/>
            <person name="Andreopoulos W."/>
            <person name="Labutti K."/>
            <person name="Pangilinan J."/>
            <person name="Ruiz-Duenas F.J."/>
            <person name="Barrasa J.M."/>
            <person name="Sanchez-Garcia M."/>
            <person name="Camarero S."/>
            <person name="Miyauchi S."/>
            <person name="Serrano A."/>
            <person name="Linde D."/>
            <person name="Babiker R."/>
            <person name="Drula E."/>
            <person name="Ayuso-Fernandez I."/>
            <person name="Pacheco R."/>
            <person name="Padilla G."/>
            <person name="Ferreira P."/>
            <person name="Barriuso J."/>
            <person name="Kellner H."/>
            <person name="Castanera R."/>
            <person name="Alfaro M."/>
            <person name="Ramirez L."/>
            <person name="Pisabarro A.G."/>
            <person name="Kuo A."/>
            <person name="Tritt A."/>
            <person name="Lipzen A."/>
            <person name="He G."/>
            <person name="Yan M."/>
            <person name="Ng V."/>
            <person name="Cullen D."/>
            <person name="Martin F."/>
            <person name="Rosso M.-N."/>
            <person name="Henrissat B."/>
            <person name="Hibbett D."/>
            <person name="Martinez A.T."/>
            <person name="Grigoriev I.V."/>
        </authorList>
    </citation>
    <scope>NUCLEOTIDE SEQUENCE</scope>
    <source>
        <strain evidence="1">AH 40177</strain>
    </source>
</reference>
<evidence type="ECO:0000313" key="1">
    <source>
        <dbReference type="EMBL" id="KAF9068798.1"/>
    </source>
</evidence>
<evidence type="ECO:0000313" key="2">
    <source>
        <dbReference type="Proteomes" id="UP000772434"/>
    </source>
</evidence>
<gene>
    <name evidence="1" type="ORF">BDP27DRAFT_1326646</name>
</gene>